<dbReference type="InterPro" id="IPR000843">
    <property type="entry name" value="HTH_LacI"/>
</dbReference>
<dbReference type="Pfam" id="PF13377">
    <property type="entry name" value="Peripla_BP_3"/>
    <property type="match status" value="1"/>
</dbReference>
<dbReference type="InterPro" id="IPR010982">
    <property type="entry name" value="Lambda_DNA-bd_dom_sf"/>
</dbReference>
<evidence type="ECO:0000259" key="5">
    <source>
        <dbReference type="PROSITE" id="PS50943"/>
    </source>
</evidence>
<dbReference type="SMART" id="SM00354">
    <property type="entry name" value="HTH_LACI"/>
    <property type="match status" value="1"/>
</dbReference>
<organism evidence="6 7">
    <name type="scientific">Caballeronia glathei</name>
    <dbReference type="NCBI Taxonomy" id="60547"/>
    <lineage>
        <taxon>Bacteria</taxon>
        <taxon>Pseudomonadati</taxon>
        <taxon>Pseudomonadota</taxon>
        <taxon>Betaproteobacteria</taxon>
        <taxon>Burkholderiales</taxon>
        <taxon>Burkholderiaceae</taxon>
        <taxon>Caballeronia</taxon>
    </lineage>
</organism>
<reference evidence="6 7" key="1">
    <citation type="submission" date="2014-03" db="EMBL/GenBank/DDBJ databases">
        <title>Draft Genome Sequences of Four Burkholderia Strains.</title>
        <authorList>
            <person name="Liu X.Y."/>
            <person name="Li C.X."/>
            <person name="Xu J.H."/>
        </authorList>
    </citation>
    <scope>NUCLEOTIDE SEQUENCE [LARGE SCALE GENOMIC DNA]</scope>
    <source>
        <strain evidence="6 7">DSM 50014</strain>
    </source>
</reference>
<evidence type="ECO:0000256" key="1">
    <source>
        <dbReference type="ARBA" id="ARBA00023015"/>
    </source>
</evidence>
<feature type="domain" description="HTH cro/C1-type" evidence="5">
    <location>
        <begin position="3"/>
        <end position="51"/>
    </location>
</feature>
<dbReference type="PANTHER" id="PTHR30146:SF147">
    <property type="entry name" value="HTH-TYPE TRANSCRIPTIONAL REGULATOR DEGA"/>
    <property type="match status" value="1"/>
</dbReference>
<dbReference type="SUPFAM" id="SSF53822">
    <property type="entry name" value="Periplasmic binding protein-like I"/>
    <property type="match status" value="1"/>
</dbReference>
<protein>
    <submittedName>
        <fullName evidence="6">LacI family transcriptional regulator</fullName>
    </submittedName>
</protein>
<dbReference type="InterPro" id="IPR001387">
    <property type="entry name" value="Cro/C1-type_HTH"/>
</dbReference>
<dbReference type="EMBL" id="JFHC01000013">
    <property type="protein sequence ID" value="KDR42793.1"/>
    <property type="molecule type" value="Genomic_DNA"/>
</dbReference>
<dbReference type="SUPFAM" id="SSF47413">
    <property type="entry name" value="lambda repressor-like DNA-binding domains"/>
    <property type="match status" value="1"/>
</dbReference>
<dbReference type="Proteomes" id="UP000027466">
    <property type="component" value="Unassembled WGS sequence"/>
</dbReference>
<evidence type="ECO:0000313" key="7">
    <source>
        <dbReference type="Proteomes" id="UP000027466"/>
    </source>
</evidence>
<comment type="caution">
    <text evidence="6">The sequence shown here is derived from an EMBL/GenBank/DDBJ whole genome shotgun (WGS) entry which is preliminary data.</text>
</comment>
<keyword evidence="7" id="KW-1185">Reference proteome</keyword>
<dbReference type="Gene3D" id="1.10.260.40">
    <property type="entry name" value="lambda repressor-like DNA-binding domains"/>
    <property type="match status" value="1"/>
</dbReference>
<accession>A0A069PQ17</accession>
<name>A0A069PQ17_9BURK</name>
<dbReference type="RefSeq" id="WP_035938508.1">
    <property type="nucleotide sequence ID" value="NZ_CADFFX010000017.1"/>
</dbReference>
<evidence type="ECO:0000256" key="2">
    <source>
        <dbReference type="ARBA" id="ARBA00023125"/>
    </source>
</evidence>
<dbReference type="GO" id="GO:0000976">
    <property type="term" value="F:transcription cis-regulatory region binding"/>
    <property type="evidence" value="ECO:0007669"/>
    <property type="project" value="TreeGrafter"/>
</dbReference>
<evidence type="ECO:0000259" key="4">
    <source>
        <dbReference type="PROSITE" id="PS50932"/>
    </source>
</evidence>
<dbReference type="CDD" id="cd01392">
    <property type="entry name" value="HTH_LacI"/>
    <property type="match status" value="1"/>
</dbReference>
<evidence type="ECO:0000313" key="6">
    <source>
        <dbReference type="EMBL" id="KDR42793.1"/>
    </source>
</evidence>
<sequence length="357" mass="38151">MATIHDVAALAGVSTSSVSNVLNGRTEKLSAETFSRVEEAIRSLAFRPNRVARQLKTGHTPILGLLVPSTANPMYGQLALNIEAAAQTRFDYRLLLGNTHRDKQQEARMFDDLLSFGVRAVIVVSSLDDERHLEEAVARGLAVVSYDRGAGSDAHSRVDHVSPDNYQAGYLAADHLIAHGHRRLAFLVPGGKTVSRGEKIAGFRDRISRDGGRYSGHVVQGQVSQAFGDSELADLGFAMASQVAEMRPMPTGVVTVNDMLAIGLMSGLNGLGLRVPEDVSIVGMDGLPIAAFVNPGLTSVAMPLADMASAMVERAIERSTQPDLPPADFLFQPALIARQSVAAPARAKKPRSQRTAP</sequence>
<dbReference type="Gene3D" id="3.40.50.2300">
    <property type="match status" value="2"/>
</dbReference>
<evidence type="ECO:0000256" key="3">
    <source>
        <dbReference type="ARBA" id="ARBA00023163"/>
    </source>
</evidence>
<dbReference type="PANTHER" id="PTHR30146">
    <property type="entry name" value="LACI-RELATED TRANSCRIPTIONAL REPRESSOR"/>
    <property type="match status" value="1"/>
</dbReference>
<keyword evidence="3" id="KW-0804">Transcription</keyword>
<dbReference type="PROSITE" id="PS00356">
    <property type="entry name" value="HTH_LACI_1"/>
    <property type="match status" value="1"/>
</dbReference>
<keyword evidence="1" id="KW-0805">Transcription regulation</keyword>
<dbReference type="Pfam" id="PF00356">
    <property type="entry name" value="LacI"/>
    <property type="match status" value="1"/>
</dbReference>
<keyword evidence="2" id="KW-0238">DNA-binding</keyword>
<dbReference type="STRING" id="60547.GCA_000751215_05859"/>
<dbReference type="InterPro" id="IPR028082">
    <property type="entry name" value="Peripla_BP_I"/>
</dbReference>
<dbReference type="AlphaFoldDB" id="A0A069PQ17"/>
<gene>
    <name evidence="6" type="ORF">BG61_06515</name>
</gene>
<dbReference type="InterPro" id="IPR046335">
    <property type="entry name" value="LacI/GalR-like_sensor"/>
</dbReference>
<proteinExistence type="predicted"/>
<dbReference type="GO" id="GO:0003700">
    <property type="term" value="F:DNA-binding transcription factor activity"/>
    <property type="evidence" value="ECO:0007669"/>
    <property type="project" value="TreeGrafter"/>
</dbReference>
<dbReference type="CDD" id="cd06293">
    <property type="entry name" value="PBP1_LacI-like"/>
    <property type="match status" value="1"/>
</dbReference>
<dbReference type="PROSITE" id="PS50943">
    <property type="entry name" value="HTH_CROC1"/>
    <property type="match status" value="1"/>
</dbReference>
<feature type="domain" description="HTH lacI-type" evidence="4">
    <location>
        <begin position="2"/>
        <end position="57"/>
    </location>
</feature>
<dbReference type="PROSITE" id="PS50932">
    <property type="entry name" value="HTH_LACI_2"/>
    <property type="match status" value="1"/>
</dbReference>